<sequence>MGQRSMSYSNHIIDLGADQRSQEYIRPEPCVLYGSFTAFPHPNVHTIVPALGNSGNFYLRHLPDPREGGLLYGMSSSNGVQPRHPATNIDAAIATSSNHYNPYVAIPSASTDFPVPVNHGLHDRRPFSSTHSILGISADSFGRNDPYIDSVRGSFKQKNHSALVGPSTSVVPVITRARESDVSLTDTVSFTPCAYGGNESPSFIEDGVQRSGRNRSASGRDTVSQNNNNHLLQGDYVGQAYQCPGNPWLDLPFNSGDGEAETWAWNQAASLPYPPGGCIDAGNMGVQGYQVTASNGGLTSFLHPPIPHGPPNHHHLPPNPQCVGGCSMSFSPQEVAMLDVPGYHEVGDAVDQHRDMRLDIDHMSYEELLALGEQIGDVTTGLSEEAIVSNLKTRIFLSSETPCALESATCLDHETDFCVICQTDYGDQEKIGILECRHECHEECVKKWLVVKNTCPICKSKALSTEKLGL</sequence>
<dbReference type="Proteomes" id="UP000790787">
    <property type="component" value="Chromosome 2"/>
</dbReference>
<reference evidence="2" key="2">
    <citation type="submission" date="2025-08" db="UniProtKB">
        <authorList>
            <consortium name="RefSeq"/>
        </authorList>
    </citation>
    <scope>IDENTIFICATION</scope>
    <source>
        <tissue evidence="2">Leaf</tissue>
    </source>
</reference>
<reference evidence="1" key="1">
    <citation type="journal article" date="2014" name="Nat. Commun.">
        <title>The tobacco genome sequence and its comparison with those of tomato and potato.</title>
        <authorList>
            <person name="Sierro N."/>
            <person name="Battey J.N."/>
            <person name="Ouadi S."/>
            <person name="Bakaher N."/>
            <person name="Bovet L."/>
            <person name="Willig A."/>
            <person name="Goepfert S."/>
            <person name="Peitsch M.C."/>
            <person name="Ivanov N.V."/>
        </authorList>
    </citation>
    <scope>NUCLEOTIDE SEQUENCE [LARGE SCALE GENOMIC DNA]</scope>
</reference>
<evidence type="ECO:0000313" key="2">
    <source>
        <dbReference type="RefSeq" id="XP_075092043.1"/>
    </source>
</evidence>
<name>A0AC58T480_TOBAC</name>
<evidence type="ECO:0000313" key="1">
    <source>
        <dbReference type="Proteomes" id="UP000790787"/>
    </source>
</evidence>
<organism evidence="1 2">
    <name type="scientific">Nicotiana tabacum</name>
    <name type="common">Common tobacco</name>
    <dbReference type="NCBI Taxonomy" id="4097"/>
    <lineage>
        <taxon>Eukaryota</taxon>
        <taxon>Viridiplantae</taxon>
        <taxon>Streptophyta</taxon>
        <taxon>Embryophyta</taxon>
        <taxon>Tracheophyta</taxon>
        <taxon>Spermatophyta</taxon>
        <taxon>Magnoliopsida</taxon>
        <taxon>eudicotyledons</taxon>
        <taxon>Gunneridae</taxon>
        <taxon>Pentapetalae</taxon>
        <taxon>asterids</taxon>
        <taxon>lamiids</taxon>
        <taxon>Solanales</taxon>
        <taxon>Solanaceae</taxon>
        <taxon>Nicotianoideae</taxon>
        <taxon>Nicotianeae</taxon>
        <taxon>Nicotiana</taxon>
    </lineage>
</organism>
<keyword evidence="1" id="KW-1185">Reference proteome</keyword>
<dbReference type="RefSeq" id="XP_075092043.1">
    <property type="nucleotide sequence ID" value="XM_075235942.1"/>
</dbReference>
<accession>A0AC58T480</accession>
<gene>
    <name evidence="2" type="primary">LOC107774089</name>
</gene>
<protein>
    <submittedName>
        <fullName evidence="2">E3 ubiquitin-protein ligase ZFP1 isoform X2</fullName>
    </submittedName>
</protein>
<proteinExistence type="predicted"/>